<feature type="domain" description="OmpR/PhoB-type" evidence="4">
    <location>
        <begin position="21"/>
        <end position="114"/>
    </location>
</feature>
<dbReference type="PROSITE" id="PS51755">
    <property type="entry name" value="OMPR_PHOB"/>
    <property type="match status" value="1"/>
</dbReference>
<dbReference type="InterPro" id="IPR016032">
    <property type="entry name" value="Sig_transdc_resp-reg_C-effctor"/>
</dbReference>
<dbReference type="InterPro" id="IPR003593">
    <property type="entry name" value="AAA+_ATPase"/>
</dbReference>
<keyword evidence="5" id="KW-0547">Nucleotide-binding</keyword>
<dbReference type="Pfam" id="PF25872">
    <property type="entry name" value="HTH_77"/>
    <property type="match status" value="1"/>
</dbReference>
<dbReference type="GO" id="GO:0005524">
    <property type="term" value="F:ATP binding"/>
    <property type="evidence" value="ECO:0007669"/>
    <property type="project" value="UniProtKB-KW"/>
</dbReference>
<dbReference type="RefSeq" id="WP_394489588.1">
    <property type="nucleotide sequence ID" value="NZ_JBIGIA010000013.1"/>
</dbReference>
<dbReference type="InterPro" id="IPR001867">
    <property type="entry name" value="OmpR/PhoB-type_DNA-bd"/>
</dbReference>
<dbReference type="Gene3D" id="1.25.40.10">
    <property type="entry name" value="Tetratricopeptide repeat domain"/>
    <property type="match status" value="1"/>
</dbReference>
<dbReference type="Pfam" id="PF13401">
    <property type="entry name" value="AAA_22"/>
    <property type="match status" value="1"/>
</dbReference>
<accession>A0ABW7G9N1</accession>
<dbReference type="SMART" id="SM00382">
    <property type="entry name" value="AAA"/>
    <property type="match status" value="1"/>
</dbReference>
<dbReference type="CDD" id="cd00383">
    <property type="entry name" value="trans_reg_C"/>
    <property type="match status" value="1"/>
</dbReference>
<feature type="DNA-binding region" description="OmpR/PhoB-type" evidence="2">
    <location>
        <begin position="21"/>
        <end position="114"/>
    </location>
</feature>
<dbReference type="SUPFAM" id="SSF52540">
    <property type="entry name" value="P-loop containing nucleoside triphosphate hydrolases"/>
    <property type="match status" value="1"/>
</dbReference>
<dbReference type="InterPro" id="IPR058852">
    <property type="entry name" value="HTH_77"/>
</dbReference>
<dbReference type="Gene3D" id="3.40.50.300">
    <property type="entry name" value="P-loop containing nucleotide triphosphate hydrolases"/>
    <property type="match status" value="1"/>
</dbReference>
<evidence type="ECO:0000256" key="1">
    <source>
        <dbReference type="ARBA" id="ARBA00023125"/>
    </source>
</evidence>
<evidence type="ECO:0000313" key="6">
    <source>
        <dbReference type="Proteomes" id="UP001606305"/>
    </source>
</evidence>
<name>A0ABW7G9N1_9BURK</name>
<dbReference type="PANTHER" id="PTHR47691">
    <property type="entry name" value="REGULATOR-RELATED"/>
    <property type="match status" value="1"/>
</dbReference>
<dbReference type="InterPro" id="IPR027417">
    <property type="entry name" value="P-loop_NTPase"/>
</dbReference>
<evidence type="ECO:0000256" key="2">
    <source>
        <dbReference type="PROSITE-ProRule" id="PRU01091"/>
    </source>
</evidence>
<keyword evidence="1 2" id="KW-0238">DNA-binding</keyword>
<reference evidence="5 6" key="1">
    <citation type="submission" date="2024-09" db="EMBL/GenBank/DDBJ databases">
        <title>Novel species of the genus Pelomonas and Roseateles isolated from streams.</title>
        <authorList>
            <person name="Lu H."/>
        </authorList>
    </citation>
    <scope>NUCLEOTIDE SEQUENCE [LARGE SCALE GENOMIC DNA]</scope>
    <source>
        <strain evidence="5 6">BYS96W</strain>
    </source>
</reference>
<dbReference type="Proteomes" id="UP001606305">
    <property type="component" value="Unassembled WGS sequence"/>
</dbReference>
<dbReference type="InterPro" id="IPR049945">
    <property type="entry name" value="AAA_22"/>
</dbReference>
<dbReference type="EMBL" id="JBIGIA010000013">
    <property type="protein sequence ID" value="MFG6458531.1"/>
    <property type="molecule type" value="Genomic_DNA"/>
</dbReference>
<evidence type="ECO:0000256" key="3">
    <source>
        <dbReference type="SAM" id="MobiDB-lite"/>
    </source>
</evidence>
<comment type="caution">
    <text evidence="5">The sequence shown here is derived from an EMBL/GenBank/DDBJ whole genome shotgun (WGS) entry which is preliminary data.</text>
</comment>
<dbReference type="Gene3D" id="1.10.10.10">
    <property type="entry name" value="Winged helix-like DNA-binding domain superfamily/Winged helix DNA-binding domain"/>
    <property type="match status" value="1"/>
</dbReference>
<evidence type="ECO:0000313" key="5">
    <source>
        <dbReference type="EMBL" id="MFG6458531.1"/>
    </source>
</evidence>
<sequence length="879" mass="95053">MKSTAPPPLSLKAEAPDAPLQAEYRFGDFLLRPQERQLLRFGEPLAITARAFDVLALLVQRNGRLVSKDELMQRVWAGVVVEDNNIAVQVAQLRKLVGARAIANIAGVGYRFTVPLAEADDARREAPRPAGPAAPGNLPARVPALIGRQRELAELAALLTAQPLVTLCGAAGVGKTHLALAAARQLAARFVDGVFWVELAPLTEPMQVAALLSRVLGIKLAGDDAPLDAVVRKLKSQRMLVVLDNAEHLLDETARIAQALVQETEQLTLLVTSQIPLRAATQQVYRLGPLALPAEDASAAEARGCDALQLLAQRAAGSGSSLQWDEHSTALAAGICRELDGNALAIELAAARLPSLGIAGLAARLHQRLSLLAPPSQAQPSRHNALAAALDWSHSLLNEAEQRVFRRLSVFPGSFDLDWAADCLADEAMTSCRVVEVILDLVDRSLVSLDRAHAPRYRLLETGRLFAKDKLAQSGEAEQVQLGFIHGMCRLFEGSFDEHWCTPPTAWTARWAPEIDNLRYAVDLALGAAPGAAIALYASGWPLWLALLQHAEARTRGELLTQHVNPQTPDRVAARFWEGVSRANSTEYPQHARATAERAAHLFEALGDARGQYLAWSEYAFNWRVDNPDARRAMALAKAVEDPRWPSNVLSRGRTTEATLDLTAGNTRSARALLLSVLALCQRDGDVEGVLRAGTNLADVERAAGDLDQSVARSEALLPLVPKDGSSPAEFSVLGNLIGALVAQGNLTRAQEIVSECASRQRRIAADNLWCALDALALLHGLGGDWRRAGQLAGAADRAYRDRGQESRQPNEAADRERLDALLARNADAAMLARWHTEGEAMDLIQTWQCALDVTGLRFTPPNESARSPAPRTLRRNPA</sequence>
<keyword evidence="6" id="KW-1185">Reference proteome</keyword>
<dbReference type="SMART" id="SM00862">
    <property type="entry name" value="Trans_reg_C"/>
    <property type="match status" value="1"/>
</dbReference>
<evidence type="ECO:0000259" key="4">
    <source>
        <dbReference type="PROSITE" id="PS51755"/>
    </source>
</evidence>
<dbReference type="SUPFAM" id="SSF46894">
    <property type="entry name" value="C-terminal effector domain of the bipartite response regulators"/>
    <property type="match status" value="1"/>
</dbReference>
<dbReference type="InterPro" id="IPR011990">
    <property type="entry name" value="TPR-like_helical_dom_sf"/>
</dbReference>
<dbReference type="Pfam" id="PF00486">
    <property type="entry name" value="Trans_reg_C"/>
    <property type="match status" value="1"/>
</dbReference>
<protein>
    <submittedName>
        <fullName evidence="5">ATP-binding protein</fullName>
    </submittedName>
</protein>
<keyword evidence="5" id="KW-0067">ATP-binding</keyword>
<dbReference type="SUPFAM" id="SSF48452">
    <property type="entry name" value="TPR-like"/>
    <property type="match status" value="1"/>
</dbReference>
<feature type="region of interest" description="Disordered" evidence="3">
    <location>
        <begin position="859"/>
        <end position="879"/>
    </location>
</feature>
<dbReference type="PANTHER" id="PTHR47691:SF3">
    <property type="entry name" value="HTH-TYPE TRANSCRIPTIONAL REGULATOR RV0890C-RELATED"/>
    <property type="match status" value="1"/>
</dbReference>
<gene>
    <name evidence="5" type="ORF">ACG00X_16950</name>
</gene>
<dbReference type="InterPro" id="IPR036388">
    <property type="entry name" value="WH-like_DNA-bd_sf"/>
</dbReference>
<proteinExistence type="predicted"/>
<organism evidence="5 6">
    <name type="scientific">Pelomonas nitida</name>
    <dbReference type="NCBI Taxonomy" id="3299027"/>
    <lineage>
        <taxon>Bacteria</taxon>
        <taxon>Pseudomonadati</taxon>
        <taxon>Pseudomonadota</taxon>
        <taxon>Betaproteobacteria</taxon>
        <taxon>Burkholderiales</taxon>
        <taxon>Sphaerotilaceae</taxon>
        <taxon>Roseateles</taxon>
    </lineage>
</organism>